<dbReference type="Gene3D" id="1.20.1250.20">
    <property type="entry name" value="MFS general substrate transporter like domains"/>
    <property type="match status" value="1"/>
</dbReference>
<reference evidence="9 10" key="1">
    <citation type="submission" date="2018-08" db="EMBL/GenBank/DDBJ databases">
        <title>Genomic Encyclopedia of Archaeal and Bacterial Type Strains, Phase II (KMG-II): from individual species to whole genera.</title>
        <authorList>
            <person name="Goeker M."/>
        </authorList>
    </citation>
    <scope>NUCLEOTIDE SEQUENCE [LARGE SCALE GENOMIC DNA]</scope>
    <source>
        <strain evidence="9 10">DSM 45791</strain>
    </source>
</reference>
<dbReference type="Pfam" id="PF07690">
    <property type="entry name" value="MFS_1"/>
    <property type="match status" value="1"/>
</dbReference>
<evidence type="ECO:0000256" key="4">
    <source>
        <dbReference type="ARBA" id="ARBA00022989"/>
    </source>
</evidence>
<dbReference type="RefSeq" id="WP_379797268.1">
    <property type="nucleotide sequence ID" value="NZ_CP144375.1"/>
</dbReference>
<name>A0A3E0H2M9_9PSEU</name>
<comment type="subcellular location">
    <subcellularLocation>
        <location evidence="1">Cell membrane</location>
        <topology evidence="1">Multi-pass membrane protein</topology>
    </subcellularLocation>
</comment>
<dbReference type="GO" id="GO:0005886">
    <property type="term" value="C:plasma membrane"/>
    <property type="evidence" value="ECO:0007669"/>
    <property type="project" value="UniProtKB-SubCell"/>
</dbReference>
<feature type="transmembrane region" description="Helical" evidence="7">
    <location>
        <begin position="291"/>
        <end position="310"/>
    </location>
</feature>
<comment type="caution">
    <text evidence="9">The sequence shown here is derived from an EMBL/GenBank/DDBJ whole genome shotgun (WGS) entry which is preliminary data.</text>
</comment>
<dbReference type="GO" id="GO:0022857">
    <property type="term" value="F:transmembrane transporter activity"/>
    <property type="evidence" value="ECO:0007669"/>
    <property type="project" value="InterPro"/>
</dbReference>
<organism evidence="9 10">
    <name type="scientific">Kutzneria buriramensis</name>
    <dbReference type="NCBI Taxonomy" id="1045776"/>
    <lineage>
        <taxon>Bacteria</taxon>
        <taxon>Bacillati</taxon>
        <taxon>Actinomycetota</taxon>
        <taxon>Actinomycetes</taxon>
        <taxon>Pseudonocardiales</taxon>
        <taxon>Pseudonocardiaceae</taxon>
        <taxon>Kutzneria</taxon>
    </lineage>
</organism>
<gene>
    <name evidence="9" type="ORF">BCF44_11691</name>
</gene>
<feature type="transmembrane region" description="Helical" evidence="7">
    <location>
        <begin position="110"/>
        <end position="132"/>
    </location>
</feature>
<evidence type="ECO:0000313" key="10">
    <source>
        <dbReference type="Proteomes" id="UP000256269"/>
    </source>
</evidence>
<dbReference type="CDD" id="cd06173">
    <property type="entry name" value="MFS_MefA_like"/>
    <property type="match status" value="1"/>
</dbReference>
<evidence type="ECO:0000256" key="5">
    <source>
        <dbReference type="ARBA" id="ARBA00023136"/>
    </source>
</evidence>
<keyword evidence="2" id="KW-1003">Cell membrane</keyword>
<keyword evidence="3 7" id="KW-0812">Transmembrane</keyword>
<evidence type="ECO:0000259" key="8">
    <source>
        <dbReference type="PROSITE" id="PS50850"/>
    </source>
</evidence>
<feature type="compositionally biased region" description="Polar residues" evidence="6">
    <location>
        <begin position="8"/>
        <end position="20"/>
    </location>
</feature>
<dbReference type="PANTHER" id="PTHR23513">
    <property type="entry name" value="INTEGRAL MEMBRANE EFFLUX PROTEIN-RELATED"/>
    <property type="match status" value="1"/>
</dbReference>
<evidence type="ECO:0000256" key="7">
    <source>
        <dbReference type="SAM" id="Phobius"/>
    </source>
</evidence>
<feature type="transmembrane region" description="Helical" evidence="7">
    <location>
        <begin position="343"/>
        <end position="368"/>
    </location>
</feature>
<dbReference type="InterPro" id="IPR036259">
    <property type="entry name" value="MFS_trans_sf"/>
</dbReference>
<evidence type="ECO:0000313" key="9">
    <source>
        <dbReference type="EMBL" id="REH36222.1"/>
    </source>
</evidence>
<evidence type="ECO:0000256" key="2">
    <source>
        <dbReference type="ARBA" id="ARBA00022475"/>
    </source>
</evidence>
<dbReference type="EMBL" id="QUNO01000016">
    <property type="protein sequence ID" value="REH36222.1"/>
    <property type="molecule type" value="Genomic_DNA"/>
</dbReference>
<keyword evidence="5 7" id="KW-0472">Membrane</keyword>
<accession>A0A3E0H2M9</accession>
<dbReference type="PANTHER" id="PTHR23513:SF6">
    <property type="entry name" value="MAJOR FACILITATOR SUPERFAMILY ASSOCIATED DOMAIN-CONTAINING PROTEIN"/>
    <property type="match status" value="1"/>
</dbReference>
<dbReference type="PROSITE" id="PS50850">
    <property type="entry name" value="MFS"/>
    <property type="match status" value="1"/>
</dbReference>
<feature type="transmembrane region" description="Helical" evidence="7">
    <location>
        <begin position="48"/>
        <end position="74"/>
    </location>
</feature>
<dbReference type="AlphaFoldDB" id="A0A3E0H2M9"/>
<evidence type="ECO:0000256" key="3">
    <source>
        <dbReference type="ARBA" id="ARBA00022692"/>
    </source>
</evidence>
<feature type="domain" description="Major facilitator superfamily (MFS) profile" evidence="8">
    <location>
        <begin position="45"/>
        <end position="432"/>
    </location>
</feature>
<feature type="region of interest" description="Disordered" evidence="6">
    <location>
        <begin position="1"/>
        <end position="40"/>
    </location>
</feature>
<dbReference type="SUPFAM" id="SSF103473">
    <property type="entry name" value="MFS general substrate transporter"/>
    <property type="match status" value="1"/>
</dbReference>
<evidence type="ECO:0000256" key="6">
    <source>
        <dbReference type="SAM" id="MobiDB-lite"/>
    </source>
</evidence>
<dbReference type="InterPro" id="IPR011701">
    <property type="entry name" value="MFS"/>
</dbReference>
<dbReference type="InterPro" id="IPR020846">
    <property type="entry name" value="MFS_dom"/>
</dbReference>
<feature type="transmembrane region" description="Helical" evidence="7">
    <location>
        <begin position="408"/>
        <end position="429"/>
    </location>
</feature>
<protein>
    <submittedName>
        <fullName evidence="9">Putative MFS family arabinose efflux permease</fullName>
    </submittedName>
</protein>
<feature type="transmembrane region" description="Helical" evidence="7">
    <location>
        <begin position="380"/>
        <end position="402"/>
    </location>
</feature>
<dbReference type="Proteomes" id="UP000256269">
    <property type="component" value="Unassembled WGS sequence"/>
</dbReference>
<feature type="transmembrane region" description="Helical" evidence="7">
    <location>
        <begin position="317"/>
        <end position="337"/>
    </location>
</feature>
<keyword evidence="4 7" id="KW-1133">Transmembrane helix</keyword>
<proteinExistence type="predicted"/>
<feature type="transmembrane region" description="Helical" evidence="7">
    <location>
        <begin position="80"/>
        <end position="103"/>
    </location>
</feature>
<feature type="transmembrane region" description="Helical" evidence="7">
    <location>
        <begin position="256"/>
        <end position="279"/>
    </location>
</feature>
<evidence type="ECO:0000256" key="1">
    <source>
        <dbReference type="ARBA" id="ARBA00004651"/>
    </source>
</evidence>
<keyword evidence="10" id="KW-1185">Reference proteome</keyword>
<sequence length="443" mass="46177">MNRRDPTRTQPNATDPQATASGPRATAASDPDAAPKRRRPAMSRSYRLLWAGQALSTAGFSGSMIAFPLLVLAVTGSPAVSGFVLGVDAAAQLIAGLPAGALVDRWNRKVVMLCCEAAQGIAVASLVIALWLNTPTVPHMILVAATMGVCRALFLPAENAAVAQIVTQEQLPTAVAMNSARGALGQLTGTAVGGFLYAIGRAVPFAVEVVTHAISFGALLFVRVPYKRPEQHESGHLISEMVEGLRWVWSQRHVRATVACAVSLNFFFSAYYVILVVLAKERGVPSGEIGIMAAMLGVGGLLGALLAPTLQRMLSPYLSIAGVFWVLAGLTPLAVFIDNGYLLGLLFAAMALLPPTANTTISTSQLLLTPDRLRGRMTGVMAVIAGASAATGPAFGGVLVQQFGGADAILLCAAGIALITVVVTVSPTMRAFPATDRVKEPTR</sequence>